<gene>
    <name evidence="2" type="ORF">E3N88_40173</name>
</gene>
<evidence type="ECO:0000313" key="3">
    <source>
        <dbReference type="Proteomes" id="UP000326396"/>
    </source>
</evidence>
<name>A0A5N6LLX9_9ASTR</name>
<feature type="compositionally biased region" description="Basic and acidic residues" evidence="1">
    <location>
        <begin position="22"/>
        <end position="45"/>
    </location>
</feature>
<proteinExistence type="predicted"/>
<reference evidence="2 3" key="1">
    <citation type="submission" date="2019-05" db="EMBL/GenBank/DDBJ databases">
        <title>Mikania micrantha, genome provides insights into the molecular mechanism of rapid growth.</title>
        <authorList>
            <person name="Liu B."/>
        </authorList>
    </citation>
    <scope>NUCLEOTIDE SEQUENCE [LARGE SCALE GENOMIC DNA]</scope>
    <source>
        <strain evidence="2">NLD-2019</strain>
        <tissue evidence="2">Leaf</tissue>
    </source>
</reference>
<feature type="region of interest" description="Disordered" evidence="1">
    <location>
        <begin position="1"/>
        <end position="95"/>
    </location>
</feature>
<protein>
    <submittedName>
        <fullName evidence="2">Uncharacterized protein</fullName>
    </submittedName>
</protein>
<dbReference type="EMBL" id="SZYD01000019">
    <property type="protein sequence ID" value="KAD2393196.1"/>
    <property type="molecule type" value="Genomic_DNA"/>
</dbReference>
<organism evidence="2 3">
    <name type="scientific">Mikania micrantha</name>
    <name type="common">bitter vine</name>
    <dbReference type="NCBI Taxonomy" id="192012"/>
    <lineage>
        <taxon>Eukaryota</taxon>
        <taxon>Viridiplantae</taxon>
        <taxon>Streptophyta</taxon>
        <taxon>Embryophyta</taxon>
        <taxon>Tracheophyta</taxon>
        <taxon>Spermatophyta</taxon>
        <taxon>Magnoliopsida</taxon>
        <taxon>eudicotyledons</taxon>
        <taxon>Gunneridae</taxon>
        <taxon>Pentapetalae</taxon>
        <taxon>asterids</taxon>
        <taxon>campanulids</taxon>
        <taxon>Asterales</taxon>
        <taxon>Asteraceae</taxon>
        <taxon>Asteroideae</taxon>
        <taxon>Heliantheae alliance</taxon>
        <taxon>Eupatorieae</taxon>
        <taxon>Mikania</taxon>
    </lineage>
</organism>
<evidence type="ECO:0000313" key="2">
    <source>
        <dbReference type="EMBL" id="KAD2393196.1"/>
    </source>
</evidence>
<feature type="compositionally biased region" description="Basic and acidic residues" evidence="1">
    <location>
        <begin position="1"/>
        <end position="10"/>
    </location>
</feature>
<evidence type="ECO:0000256" key="1">
    <source>
        <dbReference type="SAM" id="MobiDB-lite"/>
    </source>
</evidence>
<accession>A0A5N6LLX9</accession>
<comment type="caution">
    <text evidence="2">The sequence shown here is derived from an EMBL/GenBank/DDBJ whole genome shotgun (WGS) entry which is preliminary data.</text>
</comment>
<feature type="compositionally biased region" description="Polar residues" evidence="1">
    <location>
        <begin position="81"/>
        <end position="91"/>
    </location>
</feature>
<dbReference type="AlphaFoldDB" id="A0A5N6LLX9"/>
<dbReference type="Proteomes" id="UP000326396">
    <property type="component" value="Linkage Group LG9"/>
</dbReference>
<sequence>MPKEVQKEVANKQGVGGPGAAERGDRNSSETNQRGKDGNLEDEKGFNTNQLKGGSQEMPKKSTSQPQNHAKPKGFDFSRAVNGTSGNQKRASPNVPVIEQVKTTNKFSVLDDLNVVHQREADIATPINDRDLDPDLLVVDDEEFMEDPDSRPHVEVSEQRQQTIMKALKSNAKRSRLRKLRSGPLMFWRRLSSDMGCLKWGFGTTHISYGGRWLDYGHTDVARAAGLYTTFWATNLVVLNCGSYLFGREYLLSIRIAQLHHHRSHLWCLLSFPGAAAKVAGVSRENQDYNHPIAPLPLPDLVIPTDRHLRPSDVTTGALEPPKVSPLLLKLRGRVIRRENYRGSSEVIRGIA</sequence>
<keyword evidence="3" id="KW-1185">Reference proteome</keyword>